<dbReference type="AlphaFoldDB" id="B3MWE4"/>
<reference evidence="3 4" key="1">
    <citation type="journal article" date="2007" name="Nature">
        <title>Evolution of genes and genomes on the Drosophila phylogeny.</title>
        <authorList>
            <consortium name="Drosophila 12 Genomes Consortium"/>
            <person name="Clark A.G."/>
            <person name="Eisen M.B."/>
            <person name="Smith D.R."/>
            <person name="Bergman C.M."/>
            <person name="Oliver B."/>
            <person name="Markow T.A."/>
            <person name="Kaufman T.C."/>
            <person name="Kellis M."/>
            <person name="Gelbart W."/>
            <person name="Iyer V.N."/>
            <person name="Pollard D.A."/>
            <person name="Sackton T.B."/>
            <person name="Larracuente A.M."/>
            <person name="Singh N.D."/>
            <person name="Abad J.P."/>
            <person name="Abt D.N."/>
            <person name="Adryan B."/>
            <person name="Aguade M."/>
            <person name="Akashi H."/>
            <person name="Anderson W.W."/>
            <person name="Aquadro C.F."/>
            <person name="Ardell D.H."/>
            <person name="Arguello R."/>
            <person name="Artieri C.G."/>
            <person name="Barbash D.A."/>
            <person name="Barker D."/>
            <person name="Barsanti P."/>
            <person name="Batterham P."/>
            <person name="Batzoglou S."/>
            <person name="Begun D."/>
            <person name="Bhutkar A."/>
            <person name="Blanco E."/>
            <person name="Bosak S.A."/>
            <person name="Bradley R.K."/>
            <person name="Brand A.D."/>
            <person name="Brent M.R."/>
            <person name="Brooks A.N."/>
            <person name="Brown R.H."/>
            <person name="Butlin R.K."/>
            <person name="Caggese C."/>
            <person name="Calvi B.R."/>
            <person name="Bernardo de Carvalho A."/>
            <person name="Caspi A."/>
            <person name="Castrezana S."/>
            <person name="Celniker S.E."/>
            <person name="Chang J.L."/>
            <person name="Chapple C."/>
            <person name="Chatterji S."/>
            <person name="Chinwalla A."/>
            <person name="Civetta A."/>
            <person name="Clifton S.W."/>
            <person name="Comeron J.M."/>
            <person name="Costello J.C."/>
            <person name="Coyne J.A."/>
            <person name="Daub J."/>
            <person name="David R.G."/>
            <person name="Delcher A.L."/>
            <person name="Delehaunty K."/>
            <person name="Do C.B."/>
            <person name="Ebling H."/>
            <person name="Edwards K."/>
            <person name="Eickbush T."/>
            <person name="Evans J.D."/>
            <person name="Filipski A."/>
            <person name="Findeiss S."/>
            <person name="Freyhult E."/>
            <person name="Fulton L."/>
            <person name="Fulton R."/>
            <person name="Garcia A.C."/>
            <person name="Gardiner A."/>
            <person name="Garfield D.A."/>
            <person name="Garvin B.E."/>
            <person name="Gibson G."/>
            <person name="Gilbert D."/>
            <person name="Gnerre S."/>
            <person name="Godfrey J."/>
            <person name="Good R."/>
            <person name="Gotea V."/>
            <person name="Gravely B."/>
            <person name="Greenberg A.J."/>
            <person name="Griffiths-Jones S."/>
            <person name="Gross S."/>
            <person name="Guigo R."/>
            <person name="Gustafson E.A."/>
            <person name="Haerty W."/>
            <person name="Hahn M.W."/>
            <person name="Halligan D.L."/>
            <person name="Halpern A.L."/>
            <person name="Halter G.M."/>
            <person name="Han M.V."/>
            <person name="Heger A."/>
            <person name="Hillier L."/>
            <person name="Hinrichs A.S."/>
            <person name="Holmes I."/>
            <person name="Hoskins R.A."/>
            <person name="Hubisz M.J."/>
            <person name="Hultmark D."/>
            <person name="Huntley M.A."/>
            <person name="Jaffe D.B."/>
            <person name="Jagadeeshan S."/>
            <person name="Jeck W.R."/>
            <person name="Johnson J."/>
            <person name="Jones C.D."/>
            <person name="Jordan W.C."/>
            <person name="Karpen G.H."/>
            <person name="Kataoka E."/>
            <person name="Keightley P.D."/>
            <person name="Kheradpour P."/>
            <person name="Kirkness E.F."/>
            <person name="Koerich L.B."/>
            <person name="Kristiansen K."/>
            <person name="Kudrna D."/>
            <person name="Kulathinal R.J."/>
            <person name="Kumar S."/>
            <person name="Kwok R."/>
            <person name="Lander E."/>
            <person name="Langley C.H."/>
            <person name="Lapoint R."/>
            <person name="Lazzaro B.P."/>
            <person name="Lee S.J."/>
            <person name="Levesque L."/>
            <person name="Li R."/>
            <person name="Lin C.F."/>
            <person name="Lin M.F."/>
            <person name="Lindblad-Toh K."/>
            <person name="Llopart A."/>
            <person name="Long M."/>
            <person name="Low L."/>
            <person name="Lozovsky E."/>
            <person name="Lu J."/>
            <person name="Luo M."/>
            <person name="Machado C.A."/>
            <person name="Makalowski W."/>
            <person name="Marzo M."/>
            <person name="Matsuda M."/>
            <person name="Matzkin L."/>
            <person name="McAllister B."/>
            <person name="McBride C.S."/>
            <person name="McKernan B."/>
            <person name="McKernan K."/>
            <person name="Mendez-Lago M."/>
            <person name="Minx P."/>
            <person name="Mollenhauer M.U."/>
            <person name="Montooth K."/>
            <person name="Mount S.M."/>
            <person name="Mu X."/>
            <person name="Myers E."/>
            <person name="Negre B."/>
            <person name="Newfeld S."/>
            <person name="Nielsen R."/>
            <person name="Noor M.A."/>
            <person name="O'Grady P."/>
            <person name="Pachter L."/>
            <person name="Papaceit M."/>
            <person name="Parisi M.J."/>
            <person name="Parisi M."/>
            <person name="Parts L."/>
            <person name="Pedersen J.S."/>
            <person name="Pesole G."/>
            <person name="Phillippy A.M."/>
            <person name="Ponting C.P."/>
            <person name="Pop M."/>
            <person name="Porcelli D."/>
            <person name="Powell J.R."/>
            <person name="Prohaska S."/>
            <person name="Pruitt K."/>
            <person name="Puig M."/>
            <person name="Quesneville H."/>
            <person name="Ram K.R."/>
            <person name="Rand D."/>
            <person name="Rasmussen M.D."/>
            <person name="Reed L.K."/>
            <person name="Reenan R."/>
            <person name="Reily A."/>
            <person name="Remington K.A."/>
            <person name="Rieger T.T."/>
            <person name="Ritchie M.G."/>
            <person name="Robin C."/>
            <person name="Rogers Y.H."/>
            <person name="Rohde C."/>
            <person name="Rozas J."/>
            <person name="Rubenfield M.J."/>
            <person name="Ruiz A."/>
            <person name="Russo S."/>
            <person name="Salzberg S.L."/>
            <person name="Sanchez-Gracia A."/>
            <person name="Saranga D.J."/>
            <person name="Sato H."/>
            <person name="Schaeffer S.W."/>
            <person name="Schatz M.C."/>
            <person name="Schlenke T."/>
            <person name="Schwartz R."/>
            <person name="Segarra C."/>
            <person name="Singh R.S."/>
            <person name="Sirot L."/>
            <person name="Sirota M."/>
            <person name="Sisneros N.B."/>
            <person name="Smith C.D."/>
            <person name="Smith T.F."/>
            <person name="Spieth J."/>
            <person name="Stage D.E."/>
            <person name="Stark A."/>
            <person name="Stephan W."/>
            <person name="Strausberg R.L."/>
            <person name="Strempel S."/>
            <person name="Sturgill D."/>
            <person name="Sutton G."/>
            <person name="Sutton G.G."/>
            <person name="Tao W."/>
            <person name="Teichmann S."/>
            <person name="Tobari Y.N."/>
            <person name="Tomimura Y."/>
            <person name="Tsolas J.M."/>
            <person name="Valente V.L."/>
            <person name="Venter E."/>
            <person name="Venter J.C."/>
            <person name="Vicario S."/>
            <person name="Vieira F.G."/>
            <person name="Vilella A.J."/>
            <person name="Villasante A."/>
            <person name="Walenz B."/>
            <person name="Wang J."/>
            <person name="Wasserman M."/>
            <person name="Watts T."/>
            <person name="Wilson D."/>
            <person name="Wilson R.K."/>
            <person name="Wing R.A."/>
            <person name="Wolfner M.F."/>
            <person name="Wong A."/>
            <person name="Wong G.K."/>
            <person name="Wu C.I."/>
            <person name="Wu G."/>
            <person name="Yamamoto D."/>
            <person name="Yang H.P."/>
            <person name="Yang S.P."/>
            <person name="Yorke J.A."/>
            <person name="Yoshida K."/>
            <person name="Zdobnov E."/>
            <person name="Zhang P."/>
            <person name="Zhang Y."/>
            <person name="Zimin A.V."/>
            <person name="Baldwin J."/>
            <person name="Abdouelleil A."/>
            <person name="Abdulkadir J."/>
            <person name="Abebe A."/>
            <person name="Abera B."/>
            <person name="Abreu J."/>
            <person name="Acer S.C."/>
            <person name="Aftuck L."/>
            <person name="Alexander A."/>
            <person name="An P."/>
            <person name="Anderson E."/>
            <person name="Anderson S."/>
            <person name="Arachi H."/>
            <person name="Azer M."/>
            <person name="Bachantsang P."/>
            <person name="Barry A."/>
            <person name="Bayul T."/>
            <person name="Berlin A."/>
            <person name="Bessette D."/>
            <person name="Bloom T."/>
            <person name="Blye J."/>
            <person name="Boguslavskiy L."/>
            <person name="Bonnet C."/>
            <person name="Boukhgalter B."/>
            <person name="Bourzgui I."/>
            <person name="Brown A."/>
            <person name="Cahill P."/>
            <person name="Channer S."/>
            <person name="Cheshatsang Y."/>
            <person name="Chuda L."/>
            <person name="Citroen M."/>
            <person name="Collymore A."/>
            <person name="Cooke P."/>
            <person name="Costello M."/>
            <person name="D'Aco K."/>
            <person name="Daza R."/>
            <person name="De Haan G."/>
            <person name="DeGray S."/>
            <person name="DeMaso C."/>
            <person name="Dhargay N."/>
            <person name="Dooley K."/>
            <person name="Dooley E."/>
            <person name="Doricent M."/>
            <person name="Dorje P."/>
            <person name="Dorjee K."/>
            <person name="Dupes A."/>
            <person name="Elong R."/>
            <person name="Falk J."/>
            <person name="Farina A."/>
            <person name="Faro S."/>
            <person name="Ferguson D."/>
            <person name="Fisher S."/>
            <person name="Foley C.D."/>
            <person name="Franke A."/>
            <person name="Friedrich D."/>
            <person name="Gadbois L."/>
            <person name="Gearin G."/>
            <person name="Gearin C.R."/>
            <person name="Giannoukos G."/>
            <person name="Goode T."/>
            <person name="Graham J."/>
            <person name="Grandbois E."/>
            <person name="Grewal S."/>
            <person name="Gyaltsen K."/>
            <person name="Hafez N."/>
            <person name="Hagos B."/>
            <person name="Hall J."/>
            <person name="Henson C."/>
            <person name="Hollinger A."/>
            <person name="Honan T."/>
            <person name="Huard M.D."/>
            <person name="Hughes L."/>
            <person name="Hurhula B."/>
            <person name="Husby M.E."/>
            <person name="Kamat A."/>
            <person name="Kanga B."/>
            <person name="Kashin S."/>
            <person name="Khazanovich D."/>
            <person name="Kisner P."/>
            <person name="Lance K."/>
            <person name="Lara M."/>
            <person name="Lee W."/>
            <person name="Lennon N."/>
            <person name="Letendre F."/>
            <person name="LeVine R."/>
            <person name="Lipovsky A."/>
            <person name="Liu X."/>
            <person name="Liu J."/>
            <person name="Liu S."/>
            <person name="Lokyitsang T."/>
            <person name="Lokyitsang Y."/>
            <person name="Lubonja R."/>
            <person name="Lui A."/>
            <person name="MacDonald P."/>
            <person name="Magnisalis V."/>
            <person name="Maru K."/>
            <person name="Matthews C."/>
            <person name="McCusker W."/>
            <person name="McDonough S."/>
            <person name="Mehta T."/>
            <person name="Meldrim J."/>
            <person name="Meneus L."/>
            <person name="Mihai O."/>
            <person name="Mihalev A."/>
            <person name="Mihova T."/>
            <person name="Mittelman R."/>
            <person name="Mlenga V."/>
            <person name="Montmayeur A."/>
            <person name="Mulrain L."/>
            <person name="Navidi A."/>
            <person name="Naylor J."/>
            <person name="Negash T."/>
            <person name="Nguyen T."/>
            <person name="Nguyen N."/>
            <person name="Nicol R."/>
            <person name="Norbu C."/>
            <person name="Norbu N."/>
            <person name="Novod N."/>
            <person name="O'Neill B."/>
            <person name="Osman S."/>
            <person name="Markiewicz E."/>
            <person name="Oyono O.L."/>
            <person name="Patti C."/>
            <person name="Phunkhang P."/>
            <person name="Pierre F."/>
            <person name="Priest M."/>
            <person name="Raghuraman S."/>
            <person name="Rege F."/>
            <person name="Reyes R."/>
            <person name="Rise C."/>
            <person name="Rogov P."/>
            <person name="Ross K."/>
            <person name="Ryan E."/>
            <person name="Settipalli S."/>
            <person name="Shea T."/>
            <person name="Sherpa N."/>
            <person name="Shi L."/>
            <person name="Shih D."/>
            <person name="Sparrow T."/>
            <person name="Spaulding J."/>
            <person name="Stalker J."/>
            <person name="Stange-Thomann N."/>
            <person name="Stavropoulos S."/>
            <person name="Stone C."/>
            <person name="Strader C."/>
            <person name="Tesfaye S."/>
            <person name="Thomson T."/>
            <person name="Thoulutsang Y."/>
            <person name="Thoulutsang D."/>
            <person name="Topham K."/>
            <person name="Topping I."/>
            <person name="Tsamla T."/>
            <person name="Vassiliev H."/>
            <person name="Vo A."/>
            <person name="Wangchuk T."/>
            <person name="Wangdi T."/>
            <person name="Weiand M."/>
            <person name="Wilkinson J."/>
            <person name="Wilson A."/>
            <person name="Yadav S."/>
            <person name="Young G."/>
            <person name="Yu Q."/>
            <person name="Zembek L."/>
            <person name="Zhong D."/>
            <person name="Zimmer A."/>
            <person name="Zwirko Z."/>
            <person name="Jaffe D.B."/>
            <person name="Alvarez P."/>
            <person name="Brockman W."/>
            <person name="Butler J."/>
            <person name="Chin C."/>
            <person name="Gnerre S."/>
            <person name="Grabherr M."/>
            <person name="Kleber M."/>
            <person name="Mauceli E."/>
            <person name="MacCallum I."/>
        </authorList>
    </citation>
    <scope>NUCLEOTIDE SEQUENCE [LARGE SCALE GENOMIC DNA]</scope>
    <source>
        <strain evidence="4">Tucson 14024-0371.13</strain>
    </source>
</reference>
<evidence type="ECO:0000256" key="1">
    <source>
        <dbReference type="SAM" id="MobiDB-lite"/>
    </source>
</evidence>
<feature type="signal peptide" evidence="2">
    <location>
        <begin position="1"/>
        <end position="20"/>
    </location>
</feature>
<dbReference type="Proteomes" id="UP000007801">
    <property type="component" value="Unassembled WGS sequence"/>
</dbReference>
<feature type="compositionally biased region" description="Acidic residues" evidence="1">
    <location>
        <begin position="347"/>
        <end position="380"/>
    </location>
</feature>
<feature type="region of interest" description="Disordered" evidence="1">
    <location>
        <begin position="730"/>
        <end position="832"/>
    </location>
</feature>
<feature type="compositionally biased region" description="Basic and acidic residues" evidence="1">
    <location>
        <begin position="739"/>
        <end position="822"/>
    </location>
</feature>
<feature type="region of interest" description="Disordered" evidence="1">
    <location>
        <begin position="270"/>
        <end position="404"/>
    </location>
</feature>
<dbReference type="PhylomeDB" id="B3MWE4"/>
<accession>B3MWE4</accession>
<feature type="compositionally biased region" description="Low complexity" evidence="1">
    <location>
        <begin position="327"/>
        <end position="341"/>
    </location>
</feature>
<evidence type="ECO:0000256" key="2">
    <source>
        <dbReference type="SAM" id="SignalP"/>
    </source>
</evidence>
<dbReference type="KEGG" id="dan:6505121"/>
<dbReference type="OMA" id="ADFIIHP"/>
<feature type="compositionally biased region" description="Low complexity" evidence="1">
    <location>
        <begin position="175"/>
        <end position="187"/>
    </location>
</feature>
<evidence type="ECO:0000313" key="3">
    <source>
        <dbReference type="EMBL" id="EDV34929.1"/>
    </source>
</evidence>
<feature type="compositionally biased region" description="Acidic residues" evidence="1">
    <location>
        <begin position="270"/>
        <end position="287"/>
    </location>
</feature>
<gene>
    <name evidence="3" type="primary">Dana\GF22460</name>
    <name evidence="3" type="synonym">dana_GLEANR_6427</name>
    <name evidence="3" type="ORF">GF22460</name>
</gene>
<dbReference type="GeneID" id="6505121"/>
<evidence type="ECO:0008006" key="5">
    <source>
        <dbReference type="Google" id="ProtNLM"/>
    </source>
</evidence>
<dbReference type="eggNOG" id="ENOG502QPQC">
    <property type="taxonomic scope" value="Eukaryota"/>
</dbReference>
<dbReference type="PANTHER" id="PTHR13275:SF4">
    <property type="entry name" value="VACUOLAR PROTEIN SORTING-ASSOCIATED PROTEIN 72 HOMOLOG"/>
    <property type="match status" value="1"/>
</dbReference>
<proteinExistence type="predicted"/>
<evidence type="ECO:0000313" key="4">
    <source>
        <dbReference type="Proteomes" id="UP000007801"/>
    </source>
</evidence>
<dbReference type="STRING" id="7217.B3MWE4"/>
<keyword evidence="4" id="KW-1185">Reference proteome</keyword>
<keyword evidence="2" id="KW-0732">Signal</keyword>
<dbReference type="OrthoDB" id="7867626at2759"/>
<organism evidence="3 4">
    <name type="scientific">Drosophila ananassae</name>
    <name type="common">Fruit fly</name>
    <dbReference type="NCBI Taxonomy" id="7217"/>
    <lineage>
        <taxon>Eukaryota</taxon>
        <taxon>Metazoa</taxon>
        <taxon>Ecdysozoa</taxon>
        <taxon>Arthropoda</taxon>
        <taxon>Hexapoda</taxon>
        <taxon>Insecta</taxon>
        <taxon>Pterygota</taxon>
        <taxon>Neoptera</taxon>
        <taxon>Endopterygota</taxon>
        <taxon>Diptera</taxon>
        <taxon>Brachycera</taxon>
        <taxon>Muscomorpha</taxon>
        <taxon>Ephydroidea</taxon>
        <taxon>Drosophilidae</taxon>
        <taxon>Drosophila</taxon>
        <taxon>Sophophora</taxon>
    </lineage>
</organism>
<feature type="region of interest" description="Disordered" evidence="1">
    <location>
        <begin position="168"/>
        <end position="238"/>
    </location>
</feature>
<dbReference type="EMBL" id="CH902625">
    <property type="protein sequence ID" value="EDV34929.1"/>
    <property type="molecule type" value="Genomic_DNA"/>
</dbReference>
<protein>
    <recommendedName>
        <fullName evidence="5">DUF4794 domain-containing protein</fullName>
    </recommendedName>
</protein>
<feature type="region of interest" description="Disordered" evidence="1">
    <location>
        <begin position="424"/>
        <end position="450"/>
    </location>
</feature>
<dbReference type="GO" id="GO:0005634">
    <property type="term" value="C:nucleus"/>
    <property type="evidence" value="ECO:0007669"/>
    <property type="project" value="TreeGrafter"/>
</dbReference>
<dbReference type="HOGENOM" id="CLU_363016_0_0_1"/>
<feature type="chain" id="PRO_5002794011" description="DUF4794 domain-containing protein" evidence="2">
    <location>
        <begin position="21"/>
        <end position="832"/>
    </location>
</feature>
<dbReference type="PANTHER" id="PTHR13275">
    <property type="entry name" value="YL-1 PROTEIN TRANSCRIPTION FACTOR-LIKE 1"/>
    <property type="match status" value="1"/>
</dbReference>
<name>B3MWE4_DROAN</name>
<dbReference type="InParanoid" id="B3MWE4"/>
<sequence>MTKFVVAVSLVALFLCQVQAVTEAPELEQSTESPIADMALIGDSVMAPKTPTEKPPVAPAMAEKPATVEAQEKSAAAVPAVQPHTVADFIIHPLIAFKPRQASLEDIQGKQAQAGAPAAGAPATSGTWLFGMNPAQQLGSSFSTLAGSVSGWFNDRLAAAGQQIPSFVETPVRESTTTTSSTTTTTTQRPDIVVRVQQRPQRNGNRKGNGNGNGNGNLNNNFNGNGNGNGNRRRQRPNRFNNRLDSLEDEYYDEEDDYFQGNRFDEEFYDEDEDELSLDQFDDEDSLEAVRPQKKRKQSQVQVQNQRRKFGQQNQEAPVSQKRRPATTQNKKTQKTTQQKKPVQVAEDSEDEEEVDDDENINNDDDVEDEEEIVDDDSQEQDYAPEPAVFGSSSTSTRRSQNQPNFIQRGQQSIISQIRQFTRGQTPGELGNTFRRSQVGGNSGKTRSRPQQATLVVNRNGQTVYVAPELANGYPYAYQGKKQRVPVSGSFPQPPLTVPIRRQGRPTQYITIPWSQLGLSPPESQSVVSLAEGIQAQPLILNIPQSAINPVRTGATTNGQKKKKRPQLTAAAVPLLADASLMDIFQPPQIPPSRTGSTSTAAIKPITAQPVLIAAKPVKAGGSGLLPTRIRPGTIVEKAPAMETVEKMPVMEVAEMKPEQEMLMASTEVTPQQAANGEQQEFIIVGEDDEPGLSRHVQPAYGDARYVSYGDFHPYFDLLTQNRRFALRKSGRSLESPEEVQKAEVEKKEEVQKEEIQKEEIQKEEIQKEEIQKEEIQKEEVQKEETEKKEEVQKEEAPKEEVEKKEAPKEEAPKEELPKETPQEDQPQSKLL</sequence>